<dbReference type="InterPro" id="IPR018499">
    <property type="entry name" value="Tetraspanin/Peripherin"/>
</dbReference>
<comment type="subcellular location">
    <subcellularLocation>
        <location evidence="1">Membrane</location>
        <topology evidence="1">Multi-pass membrane protein</topology>
    </subcellularLocation>
</comment>
<dbReference type="RefSeq" id="XP_022820255.1">
    <property type="nucleotide sequence ID" value="XM_022964487.1"/>
</dbReference>
<organism evidence="7 8">
    <name type="scientific">Spodoptera litura</name>
    <name type="common">Asian cotton leafworm</name>
    <dbReference type="NCBI Taxonomy" id="69820"/>
    <lineage>
        <taxon>Eukaryota</taxon>
        <taxon>Metazoa</taxon>
        <taxon>Ecdysozoa</taxon>
        <taxon>Arthropoda</taxon>
        <taxon>Hexapoda</taxon>
        <taxon>Insecta</taxon>
        <taxon>Pterygota</taxon>
        <taxon>Neoptera</taxon>
        <taxon>Endopterygota</taxon>
        <taxon>Lepidoptera</taxon>
        <taxon>Glossata</taxon>
        <taxon>Ditrysia</taxon>
        <taxon>Noctuoidea</taxon>
        <taxon>Noctuidae</taxon>
        <taxon>Amphipyrinae</taxon>
        <taxon>Spodoptera</taxon>
    </lineage>
</organism>
<dbReference type="Proteomes" id="UP000301870">
    <property type="component" value="Chromosome 14"/>
</dbReference>
<evidence type="ECO:0000256" key="6">
    <source>
        <dbReference type="SAM" id="Phobius"/>
    </source>
</evidence>
<feature type="transmembrane region" description="Helical" evidence="6">
    <location>
        <begin position="57"/>
        <end position="81"/>
    </location>
</feature>
<feature type="transmembrane region" description="Helical" evidence="6">
    <location>
        <begin position="132"/>
        <end position="152"/>
    </location>
</feature>
<evidence type="ECO:0000256" key="2">
    <source>
        <dbReference type="ARBA" id="ARBA00022692"/>
    </source>
</evidence>
<feature type="region of interest" description="Disordered" evidence="5">
    <location>
        <begin position="311"/>
        <end position="335"/>
    </location>
</feature>
<dbReference type="Pfam" id="PF00335">
    <property type="entry name" value="Tetraspanin"/>
    <property type="match status" value="1"/>
</dbReference>
<reference evidence="8" key="1">
    <citation type="submission" date="2025-08" db="UniProtKB">
        <authorList>
            <consortium name="RefSeq"/>
        </authorList>
    </citation>
    <scope>IDENTIFICATION</scope>
    <source>
        <strain evidence="8">Ishihara</strain>
        <tissue evidence="8">Whole body</tissue>
    </source>
</reference>
<keyword evidence="3 6" id="KW-1133">Transmembrane helix</keyword>
<feature type="transmembrane region" description="Helical" evidence="6">
    <location>
        <begin position="101"/>
        <end position="120"/>
    </location>
</feature>
<feature type="transmembrane region" description="Helical" evidence="6">
    <location>
        <begin position="260"/>
        <end position="283"/>
    </location>
</feature>
<dbReference type="SUPFAM" id="SSF48652">
    <property type="entry name" value="Tetraspanin"/>
    <property type="match status" value="1"/>
</dbReference>
<keyword evidence="2 6" id="KW-0812">Transmembrane</keyword>
<evidence type="ECO:0000256" key="3">
    <source>
        <dbReference type="ARBA" id="ARBA00022989"/>
    </source>
</evidence>
<dbReference type="GO" id="GO:0016020">
    <property type="term" value="C:membrane"/>
    <property type="evidence" value="ECO:0007669"/>
    <property type="project" value="UniProtKB-SubCell"/>
</dbReference>
<keyword evidence="7" id="KW-1185">Reference proteome</keyword>
<dbReference type="PANTHER" id="PTHR19282">
    <property type="entry name" value="TETRASPANIN"/>
    <property type="match status" value="1"/>
</dbReference>
<evidence type="ECO:0000256" key="5">
    <source>
        <dbReference type="SAM" id="MobiDB-lite"/>
    </source>
</evidence>
<dbReference type="OrthoDB" id="9972904at2759"/>
<evidence type="ECO:0000313" key="8">
    <source>
        <dbReference type="RefSeq" id="XP_022820255.1"/>
    </source>
</evidence>
<dbReference type="PRINTS" id="PR00259">
    <property type="entry name" value="TMFOUR"/>
</dbReference>
<accession>A0A9J7DX53</accession>
<gene>
    <name evidence="8" type="primary">LOC111352127</name>
</gene>
<protein>
    <submittedName>
        <fullName evidence="8">23 kDa integral membrane protein-like</fullName>
    </submittedName>
</protein>
<evidence type="ECO:0000256" key="4">
    <source>
        <dbReference type="ARBA" id="ARBA00023136"/>
    </source>
</evidence>
<dbReference type="InterPro" id="IPR008952">
    <property type="entry name" value="Tetraspanin_EC2_sf"/>
</dbReference>
<dbReference type="Gene3D" id="1.10.1450.10">
    <property type="entry name" value="Tetraspanin"/>
    <property type="match status" value="1"/>
</dbReference>
<dbReference type="AlphaFoldDB" id="A0A9J7DX53"/>
<dbReference type="KEGG" id="sliu:111352127"/>
<proteinExistence type="predicted"/>
<sequence length="335" mass="37426">MERTKTSKQKKNVLFSFFGTGTMRIFKIRRAAPVVVNTDVDRAVRTETEFNMRSIRFLLVIITAMFVVLGTLMMVLGISVYSHFHSFSTFFETGMIRMTPSIMSVFGGAVLLIISLLGLIGSLRLSTCLVNLYAFILMLLFIFQLAIVIVSFNAAGDHLYMNYIDIPVNMYSDPEIQREIDMLQSSLFCCGSYSFEDYLSVTFGPYQPVVVATVFLAGEYVTLTLPESCCFSVVNGHCDRVPQRGCKSELFGALVQNSTVLGIVGISVILMTLLGIIFALLLARSIRKLKSARGLLAWRIRERVIVSRQAEEKQQQSQQSDANQVHIEPQLSSTA</sequence>
<dbReference type="CDD" id="cd03127">
    <property type="entry name" value="tetraspanin_LEL"/>
    <property type="match status" value="1"/>
</dbReference>
<dbReference type="GeneID" id="111352127"/>
<name>A0A9J7DX53_SPOLT</name>
<evidence type="ECO:0000256" key="1">
    <source>
        <dbReference type="ARBA" id="ARBA00004141"/>
    </source>
</evidence>
<keyword evidence="4 6" id="KW-0472">Membrane</keyword>
<evidence type="ECO:0000313" key="7">
    <source>
        <dbReference type="Proteomes" id="UP000301870"/>
    </source>
</evidence>